<evidence type="ECO:0000313" key="3">
    <source>
        <dbReference type="Proteomes" id="UP000031521"/>
    </source>
</evidence>
<organism evidence="2 3">
    <name type="scientific">Celeribacter indicus</name>
    <dbReference type="NCBI Taxonomy" id="1208324"/>
    <lineage>
        <taxon>Bacteria</taxon>
        <taxon>Pseudomonadati</taxon>
        <taxon>Pseudomonadota</taxon>
        <taxon>Alphaproteobacteria</taxon>
        <taxon>Rhodobacterales</taxon>
        <taxon>Roseobacteraceae</taxon>
        <taxon>Celeribacter</taxon>
    </lineage>
</organism>
<protein>
    <submittedName>
        <fullName evidence="2">Secretion protein HlyD family protein</fullName>
    </submittedName>
</protein>
<dbReference type="Proteomes" id="UP000031521">
    <property type="component" value="Chromosome"/>
</dbReference>
<dbReference type="Gene3D" id="2.40.50.100">
    <property type="match status" value="1"/>
</dbReference>
<dbReference type="SUPFAM" id="SSF111369">
    <property type="entry name" value="HlyD-like secretion proteins"/>
    <property type="match status" value="3"/>
</dbReference>
<keyword evidence="1" id="KW-0175">Coiled coil</keyword>
<name>A0A0B5E3Y4_9RHOB</name>
<dbReference type="STRING" id="1208324.P73_2377"/>
<keyword evidence="3" id="KW-1185">Reference proteome</keyword>
<dbReference type="Gene3D" id="1.10.287.470">
    <property type="entry name" value="Helix hairpin bin"/>
    <property type="match status" value="1"/>
</dbReference>
<evidence type="ECO:0000256" key="1">
    <source>
        <dbReference type="SAM" id="Coils"/>
    </source>
</evidence>
<dbReference type="Gene3D" id="2.40.30.170">
    <property type="match status" value="1"/>
</dbReference>
<reference evidence="2 3" key="1">
    <citation type="journal article" date="2014" name="Int. J. Syst. Evol. Microbiol.">
        <title>Celeribacter indicus sp. nov., a polycyclic aromatic hydrocarbon-degrading bacterium from deep-sea sediment and reclassification of Huaishuia halophila as Celeribacter halophilus comb. nov.</title>
        <authorList>
            <person name="Lai Q."/>
            <person name="Cao J."/>
            <person name="Yuan J."/>
            <person name="Li F."/>
            <person name="Shao Z."/>
        </authorList>
    </citation>
    <scope>NUCLEOTIDE SEQUENCE [LARGE SCALE GENOMIC DNA]</scope>
    <source>
        <strain evidence="2">P73</strain>
    </source>
</reference>
<evidence type="ECO:0000313" key="2">
    <source>
        <dbReference type="EMBL" id="AJE47092.1"/>
    </source>
</evidence>
<dbReference type="EMBL" id="CP004393">
    <property type="protein sequence ID" value="AJE47092.1"/>
    <property type="molecule type" value="Genomic_DNA"/>
</dbReference>
<gene>
    <name evidence="2" type="ORF">P73_2377</name>
</gene>
<dbReference type="PANTHER" id="PTHR30438">
    <property type="entry name" value="36 KDA ANTIGEN-RELATED"/>
    <property type="match status" value="1"/>
</dbReference>
<feature type="coiled-coil region" evidence="1">
    <location>
        <begin position="85"/>
        <end position="147"/>
    </location>
</feature>
<dbReference type="HOGENOM" id="CLU_018816_6_0_5"/>
<proteinExistence type="predicted"/>
<sequence length="359" mass="38070">MVSMKKPKTKYILLGGLVLVVAIAATVAWDRMNASTLPEGIAAANGRIEATEIDISALTGGRIAEISAAEGDFVTAGDTLVQMDIVQLNAQKREAEAQLRRAEIGVKTAEALVTQAEAQERAAAAAVDQAEAAADAAAQKLARSERLVTSNTVSQQVLDDDRARDRQMKAGLASAEASRAAAVAGVSSAQAQVVDAEAAVDAARAAIDSITASINDATLIAPRDGRIQYRVAQEGEIVASGGRILSLVDLGDVYMTVFLPTSQAGRVQLGSEVRLLMDAVPQYAIPATVSYVADVAQFTPKTVETADEREKLMFRVRARIDPDLLTRYLEYVKTGLPGMAYIRLDPEAEWPAFLSDVAQ</sequence>
<dbReference type="GO" id="GO:0005886">
    <property type="term" value="C:plasma membrane"/>
    <property type="evidence" value="ECO:0007669"/>
    <property type="project" value="TreeGrafter"/>
</dbReference>
<dbReference type="AlphaFoldDB" id="A0A0B5E3Y4"/>
<accession>A0A0B5E3Y4</accession>
<dbReference type="PANTHER" id="PTHR30438:SF2">
    <property type="entry name" value="MEMBRANE PROTEIN"/>
    <property type="match status" value="1"/>
</dbReference>
<dbReference type="KEGG" id="cid:P73_2377"/>